<dbReference type="AlphaFoldDB" id="A0AAD0HRA6"/>
<evidence type="ECO:0000256" key="2">
    <source>
        <dbReference type="ARBA" id="ARBA00023125"/>
    </source>
</evidence>
<dbReference type="InterPro" id="IPR009057">
    <property type="entry name" value="Homeodomain-like_sf"/>
</dbReference>
<dbReference type="EMBL" id="CP027116">
    <property type="protein sequence ID" value="AVM25639.1"/>
    <property type="molecule type" value="Genomic_DNA"/>
</dbReference>
<feature type="domain" description="Response regulatory" evidence="6">
    <location>
        <begin position="3"/>
        <end position="120"/>
    </location>
</feature>
<reference evidence="7 8" key="1">
    <citation type="submission" date="2018-02" db="EMBL/GenBank/DDBJ databases">
        <title>The complete genome of two Bacillus pumilus strains from Cuatro Cienegas, Coahuila, Mexico.</title>
        <authorList>
            <person name="Zarza E."/>
            <person name="Alcaraz L.D."/>
            <person name="Aguilar-Salinas B."/>
            <person name="Islas A."/>
            <person name="Olmedo-Alvarez G."/>
        </authorList>
    </citation>
    <scope>NUCLEOTIDE SEQUENCE [LARGE SCALE GENOMIC DNA]</scope>
    <source>
        <strain evidence="7 8">145</strain>
    </source>
</reference>
<dbReference type="Gene3D" id="1.10.10.60">
    <property type="entry name" value="Homeodomain-like"/>
    <property type="match status" value="2"/>
</dbReference>
<dbReference type="GO" id="GO:0043565">
    <property type="term" value="F:sequence-specific DNA binding"/>
    <property type="evidence" value="ECO:0007669"/>
    <property type="project" value="InterPro"/>
</dbReference>
<dbReference type="PANTHER" id="PTHR43280:SF28">
    <property type="entry name" value="HTH-TYPE TRANSCRIPTIONAL ACTIVATOR RHAS"/>
    <property type="match status" value="1"/>
</dbReference>
<dbReference type="PROSITE" id="PS50110">
    <property type="entry name" value="RESPONSE_REGULATORY"/>
    <property type="match status" value="1"/>
</dbReference>
<dbReference type="Gene3D" id="3.40.50.2300">
    <property type="match status" value="1"/>
</dbReference>
<feature type="domain" description="HTH araC/xylS-type" evidence="5">
    <location>
        <begin position="370"/>
        <end position="468"/>
    </location>
</feature>
<feature type="modified residue" description="4-aspartylphosphate" evidence="4">
    <location>
        <position position="55"/>
    </location>
</feature>
<dbReference type="InterPro" id="IPR018060">
    <property type="entry name" value="HTH_AraC"/>
</dbReference>
<evidence type="ECO:0000313" key="8">
    <source>
        <dbReference type="Proteomes" id="UP000264960"/>
    </source>
</evidence>
<dbReference type="CDD" id="cd17536">
    <property type="entry name" value="REC_YesN-like"/>
    <property type="match status" value="1"/>
</dbReference>
<dbReference type="InterPro" id="IPR011006">
    <property type="entry name" value="CheY-like_superfamily"/>
</dbReference>
<dbReference type="PROSITE" id="PS01124">
    <property type="entry name" value="HTH_ARAC_FAMILY_2"/>
    <property type="match status" value="1"/>
</dbReference>
<dbReference type="InterPro" id="IPR001789">
    <property type="entry name" value="Sig_transdc_resp-reg_receiver"/>
</dbReference>
<dbReference type="Proteomes" id="UP000264960">
    <property type="component" value="Chromosome"/>
</dbReference>
<evidence type="ECO:0000256" key="4">
    <source>
        <dbReference type="PROSITE-ProRule" id="PRU00169"/>
    </source>
</evidence>
<name>A0AAD0HRA6_BACPU</name>
<keyword evidence="1" id="KW-0805">Transcription regulation</keyword>
<gene>
    <name evidence="7" type="ORF">C5695_18020</name>
</gene>
<sequence length="474" mass="53989">MLNVLIVDDEKIERLAMRKFMTNWLPECHIAGEAENGKKAVEFVRTEPVHLVLMDIQMPGMDGLTAIKQIKASSPHTKFIMLTAYDTFDYAKQAMQEGVKQYLVKPADKDETIAAIRTVAAEIQQEASQRQAVAAGQQSKWLEAHVINGQSYTSMAFQQLFPEYEVGLVIAVQRTDENHLLIDLQASALFHTVPIQMSGELFTCLIYRHQAPSQLKADVLHAIRTAMTNEYPSPIVGIGHPVSNPLSLQKNAAEAKLAYYQRKKSSGVVRYGFYHTEEQPHPMIDLPELADDIMQALEEGRREDALALFDAFELEGATISQLKELLILFKSKLRTDWPILTISTATECRQCCEHLFDVYEARTQTVNDMERAKRYIKTHFCEQITLEQAADYVDLSPTYFTKRFKEETGLTFKEYVTTCRLDKIKKLLKASSLSLKEITYQAGYTDPNYVSRVFKKMVGCSPKEYRKQTQTVKK</sequence>
<dbReference type="GO" id="GO:0003700">
    <property type="term" value="F:DNA-binding transcription factor activity"/>
    <property type="evidence" value="ECO:0007669"/>
    <property type="project" value="InterPro"/>
</dbReference>
<proteinExistence type="predicted"/>
<dbReference type="SUPFAM" id="SSF52172">
    <property type="entry name" value="CheY-like"/>
    <property type="match status" value="1"/>
</dbReference>
<dbReference type="SMART" id="SM00448">
    <property type="entry name" value="REC"/>
    <property type="match status" value="1"/>
</dbReference>
<accession>A0AAD0HRA6</accession>
<keyword evidence="2 7" id="KW-0238">DNA-binding</keyword>
<evidence type="ECO:0000259" key="5">
    <source>
        <dbReference type="PROSITE" id="PS01124"/>
    </source>
</evidence>
<keyword evidence="4" id="KW-0597">Phosphoprotein</keyword>
<organism evidence="7 8">
    <name type="scientific">Bacillus pumilus</name>
    <name type="common">Bacillus mesentericus</name>
    <dbReference type="NCBI Taxonomy" id="1408"/>
    <lineage>
        <taxon>Bacteria</taxon>
        <taxon>Bacillati</taxon>
        <taxon>Bacillota</taxon>
        <taxon>Bacilli</taxon>
        <taxon>Bacillales</taxon>
        <taxon>Bacillaceae</taxon>
        <taxon>Bacillus</taxon>
    </lineage>
</organism>
<dbReference type="SUPFAM" id="SSF46689">
    <property type="entry name" value="Homeodomain-like"/>
    <property type="match status" value="2"/>
</dbReference>
<dbReference type="GO" id="GO:0000160">
    <property type="term" value="P:phosphorelay signal transduction system"/>
    <property type="evidence" value="ECO:0007669"/>
    <property type="project" value="InterPro"/>
</dbReference>
<evidence type="ECO:0000256" key="3">
    <source>
        <dbReference type="ARBA" id="ARBA00023163"/>
    </source>
</evidence>
<evidence type="ECO:0000313" key="7">
    <source>
        <dbReference type="EMBL" id="AVM25639.1"/>
    </source>
</evidence>
<dbReference type="PANTHER" id="PTHR43280">
    <property type="entry name" value="ARAC-FAMILY TRANSCRIPTIONAL REGULATOR"/>
    <property type="match status" value="1"/>
</dbReference>
<protein>
    <submittedName>
        <fullName evidence="7">DNA-binding response regulator</fullName>
    </submittedName>
</protein>
<dbReference type="RefSeq" id="WP_117732161.1">
    <property type="nucleotide sequence ID" value="NZ_CP027116.1"/>
</dbReference>
<dbReference type="Pfam" id="PF12833">
    <property type="entry name" value="HTH_18"/>
    <property type="match status" value="1"/>
</dbReference>
<evidence type="ECO:0000259" key="6">
    <source>
        <dbReference type="PROSITE" id="PS50110"/>
    </source>
</evidence>
<dbReference type="Pfam" id="PF00072">
    <property type="entry name" value="Response_reg"/>
    <property type="match status" value="1"/>
</dbReference>
<evidence type="ECO:0000256" key="1">
    <source>
        <dbReference type="ARBA" id="ARBA00023015"/>
    </source>
</evidence>
<dbReference type="SMART" id="SM00342">
    <property type="entry name" value="HTH_ARAC"/>
    <property type="match status" value="1"/>
</dbReference>
<keyword evidence="3" id="KW-0804">Transcription</keyword>